<keyword evidence="2 4" id="KW-0560">Oxidoreductase</keyword>
<evidence type="ECO:0000256" key="4">
    <source>
        <dbReference type="RuleBase" id="RU003719"/>
    </source>
</evidence>
<reference evidence="7" key="2">
    <citation type="submission" date="2020-09" db="EMBL/GenBank/DDBJ databases">
        <authorList>
            <person name="Sun Q."/>
            <person name="Zhou Y."/>
        </authorList>
    </citation>
    <scope>NUCLEOTIDE SEQUENCE</scope>
    <source>
        <strain evidence="7">CGMCC 1.15763</strain>
    </source>
</reference>
<dbReference type="InterPro" id="IPR050418">
    <property type="entry name" value="D-iso_2-hydroxyacid_DH_PdxB"/>
</dbReference>
<dbReference type="PANTHER" id="PTHR43761:SF1">
    <property type="entry name" value="D-ISOMER SPECIFIC 2-HYDROXYACID DEHYDROGENASE CATALYTIC DOMAIN-CONTAINING PROTEIN-RELATED"/>
    <property type="match status" value="1"/>
</dbReference>
<dbReference type="GO" id="GO:0051287">
    <property type="term" value="F:NAD binding"/>
    <property type="evidence" value="ECO:0007669"/>
    <property type="project" value="InterPro"/>
</dbReference>
<dbReference type="SUPFAM" id="SSF52283">
    <property type="entry name" value="Formate/glycerate dehydrogenase catalytic domain-like"/>
    <property type="match status" value="1"/>
</dbReference>
<protein>
    <submittedName>
        <fullName evidence="7">3-phosphoglycerate dehydrogenase</fullName>
    </submittedName>
</protein>
<dbReference type="InterPro" id="IPR036291">
    <property type="entry name" value="NAD(P)-bd_dom_sf"/>
</dbReference>
<dbReference type="InterPro" id="IPR029752">
    <property type="entry name" value="D-isomer_DH_CS1"/>
</dbReference>
<dbReference type="Pfam" id="PF02826">
    <property type="entry name" value="2-Hacid_dh_C"/>
    <property type="match status" value="1"/>
</dbReference>
<evidence type="ECO:0000256" key="2">
    <source>
        <dbReference type="ARBA" id="ARBA00023002"/>
    </source>
</evidence>
<dbReference type="GO" id="GO:0016616">
    <property type="term" value="F:oxidoreductase activity, acting on the CH-OH group of donors, NAD or NADP as acceptor"/>
    <property type="evidence" value="ECO:0007669"/>
    <property type="project" value="InterPro"/>
</dbReference>
<dbReference type="CDD" id="cd05303">
    <property type="entry name" value="PGDH_2"/>
    <property type="match status" value="1"/>
</dbReference>
<dbReference type="Pfam" id="PF00389">
    <property type="entry name" value="2-Hacid_dh"/>
    <property type="match status" value="1"/>
</dbReference>
<evidence type="ECO:0000313" key="7">
    <source>
        <dbReference type="EMBL" id="GGG99222.1"/>
    </source>
</evidence>
<keyword evidence="8" id="KW-1185">Reference proteome</keyword>
<name>A0A917I104_9FLAO</name>
<dbReference type="PANTHER" id="PTHR43761">
    <property type="entry name" value="D-ISOMER SPECIFIC 2-HYDROXYACID DEHYDROGENASE FAMILY PROTEIN (AFU_ORTHOLOGUE AFUA_1G13630)"/>
    <property type="match status" value="1"/>
</dbReference>
<organism evidence="7 8">
    <name type="scientific">Polaribacter pacificus</name>
    <dbReference type="NCBI Taxonomy" id="1775173"/>
    <lineage>
        <taxon>Bacteria</taxon>
        <taxon>Pseudomonadati</taxon>
        <taxon>Bacteroidota</taxon>
        <taxon>Flavobacteriia</taxon>
        <taxon>Flavobacteriales</taxon>
        <taxon>Flavobacteriaceae</taxon>
    </lineage>
</organism>
<evidence type="ECO:0000313" key="8">
    <source>
        <dbReference type="Proteomes" id="UP000633278"/>
    </source>
</evidence>
<dbReference type="PROSITE" id="PS00065">
    <property type="entry name" value="D_2_HYDROXYACID_DH_1"/>
    <property type="match status" value="1"/>
</dbReference>
<dbReference type="InterPro" id="IPR006139">
    <property type="entry name" value="D-isomer_2_OHA_DH_cat_dom"/>
</dbReference>
<accession>A0A917I104</accession>
<dbReference type="AlphaFoldDB" id="A0A917I104"/>
<evidence type="ECO:0000256" key="1">
    <source>
        <dbReference type="ARBA" id="ARBA00005854"/>
    </source>
</evidence>
<evidence type="ECO:0000256" key="3">
    <source>
        <dbReference type="ARBA" id="ARBA00023027"/>
    </source>
</evidence>
<reference evidence="7" key="1">
    <citation type="journal article" date="2014" name="Int. J. Syst. Evol. Microbiol.">
        <title>Complete genome sequence of Corynebacterium casei LMG S-19264T (=DSM 44701T), isolated from a smear-ripened cheese.</title>
        <authorList>
            <consortium name="US DOE Joint Genome Institute (JGI-PGF)"/>
            <person name="Walter F."/>
            <person name="Albersmeier A."/>
            <person name="Kalinowski J."/>
            <person name="Ruckert C."/>
        </authorList>
    </citation>
    <scope>NUCLEOTIDE SEQUENCE</scope>
    <source>
        <strain evidence="7">CGMCC 1.15763</strain>
    </source>
</reference>
<comment type="caution">
    <text evidence="7">The sequence shown here is derived from an EMBL/GenBank/DDBJ whole genome shotgun (WGS) entry which is preliminary data.</text>
</comment>
<feature type="domain" description="D-isomer specific 2-hydroxyacid dehydrogenase NAD-binding" evidence="6">
    <location>
        <begin position="107"/>
        <end position="293"/>
    </location>
</feature>
<dbReference type="SUPFAM" id="SSF51735">
    <property type="entry name" value="NAD(P)-binding Rossmann-fold domains"/>
    <property type="match status" value="1"/>
</dbReference>
<keyword evidence="3" id="KW-0520">NAD</keyword>
<comment type="similarity">
    <text evidence="1 4">Belongs to the D-isomer specific 2-hydroxyacid dehydrogenase family.</text>
</comment>
<evidence type="ECO:0000259" key="5">
    <source>
        <dbReference type="Pfam" id="PF00389"/>
    </source>
</evidence>
<gene>
    <name evidence="7" type="primary">serA</name>
    <name evidence="7" type="ORF">GCM10011416_16910</name>
</gene>
<proteinExistence type="inferred from homology"/>
<dbReference type="EMBL" id="BMJW01000002">
    <property type="protein sequence ID" value="GGG99222.1"/>
    <property type="molecule type" value="Genomic_DNA"/>
</dbReference>
<sequence length="317" mass="34239">MKILANDGISQSGIITLENSGFEVITTKVAQNQLENFINEHKIDAILVRSATQVRQELIDACPSLKLIGRGGVGMDNIDVEYAKGQGLHVINTPNASSNSVAELVFAHLFGMVRYLHQANREMPLEGDTRFKDLKKDFAAGSELRGKTLGIIGFGRIGKEVAKIALGIGMKVIATDAIIGKSSINISFYNGQSIDVEIETQSIAEVLKQADFITVHVPNQGKHLIGTKEFEAMKDGVGIINTARGGVIDEVALVNAIEKAKVRYAGLDVFESEPNPEIQLLMNPDISLSPHIGAATLEAQERIGKELAQQIISLLSE</sequence>
<dbReference type="Proteomes" id="UP000633278">
    <property type="component" value="Unassembled WGS sequence"/>
</dbReference>
<dbReference type="RefSeq" id="WP_188598888.1">
    <property type="nucleotide sequence ID" value="NZ_BMJW01000002.1"/>
</dbReference>
<feature type="domain" description="D-isomer specific 2-hydroxyacid dehydrogenase catalytic" evidence="5">
    <location>
        <begin position="7"/>
        <end position="315"/>
    </location>
</feature>
<dbReference type="InterPro" id="IPR006140">
    <property type="entry name" value="D-isomer_DH_NAD-bd"/>
</dbReference>
<evidence type="ECO:0000259" key="6">
    <source>
        <dbReference type="Pfam" id="PF02826"/>
    </source>
</evidence>
<dbReference type="Gene3D" id="3.40.50.720">
    <property type="entry name" value="NAD(P)-binding Rossmann-like Domain"/>
    <property type="match status" value="2"/>
</dbReference>